<organism evidence="1">
    <name type="scientific">Anguilla anguilla</name>
    <name type="common">European freshwater eel</name>
    <name type="synonym">Muraena anguilla</name>
    <dbReference type="NCBI Taxonomy" id="7936"/>
    <lineage>
        <taxon>Eukaryota</taxon>
        <taxon>Metazoa</taxon>
        <taxon>Chordata</taxon>
        <taxon>Craniata</taxon>
        <taxon>Vertebrata</taxon>
        <taxon>Euteleostomi</taxon>
        <taxon>Actinopterygii</taxon>
        <taxon>Neopterygii</taxon>
        <taxon>Teleostei</taxon>
        <taxon>Anguilliformes</taxon>
        <taxon>Anguillidae</taxon>
        <taxon>Anguilla</taxon>
    </lineage>
</organism>
<accession>A0A0E9SU97</accession>
<dbReference type="EMBL" id="GBXM01063643">
    <property type="protein sequence ID" value="JAH44934.1"/>
    <property type="molecule type" value="Transcribed_RNA"/>
</dbReference>
<protein>
    <submittedName>
        <fullName evidence="1">Uncharacterized protein</fullName>
    </submittedName>
</protein>
<reference evidence="1" key="2">
    <citation type="journal article" date="2015" name="Fish Shellfish Immunol.">
        <title>Early steps in the European eel (Anguilla anguilla)-Vibrio vulnificus interaction in the gills: Role of the RtxA13 toxin.</title>
        <authorList>
            <person name="Callol A."/>
            <person name="Pajuelo D."/>
            <person name="Ebbesson L."/>
            <person name="Teles M."/>
            <person name="MacKenzie S."/>
            <person name="Amaro C."/>
        </authorList>
    </citation>
    <scope>NUCLEOTIDE SEQUENCE</scope>
</reference>
<dbReference type="AlphaFoldDB" id="A0A0E9SU97"/>
<reference evidence="1" key="1">
    <citation type="submission" date="2014-11" db="EMBL/GenBank/DDBJ databases">
        <authorList>
            <person name="Amaro Gonzalez C."/>
        </authorList>
    </citation>
    <scope>NUCLEOTIDE SEQUENCE</scope>
</reference>
<proteinExistence type="predicted"/>
<evidence type="ECO:0000313" key="1">
    <source>
        <dbReference type="EMBL" id="JAH44934.1"/>
    </source>
</evidence>
<name>A0A0E9SU97_ANGAN</name>
<sequence length="19" mass="2397">MLNNSYFYVQMYIFTDFLS</sequence>